<sequence>MKRLASRLLVALLLPLASSVWTSSAMACPNCKDGVMDAEEGGEALGEGYNASIMLMLGVPIALLGTGAALIAHAAKRGDLPEL</sequence>
<keyword evidence="2" id="KW-0732">Signal</keyword>
<dbReference type="KEGG" id="ipa:Isop_2883"/>
<feature type="chain" id="PRO_5003226362" evidence="2">
    <location>
        <begin position="28"/>
        <end position="83"/>
    </location>
</feature>
<dbReference type="EMBL" id="CP002353">
    <property type="protein sequence ID" value="ADV63448.1"/>
    <property type="molecule type" value="Genomic_DNA"/>
</dbReference>
<dbReference type="AlphaFoldDB" id="E8R1N0"/>
<accession>E8R1N0</accession>
<dbReference type="Proteomes" id="UP000008631">
    <property type="component" value="Chromosome"/>
</dbReference>
<organism evidence="3 4">
    <name type="scientific">Isosphaera pallida (strain ATCC 43644 / DSM 9630 / IS1B)</name>
    <dbReference type="NCBI Taxonomy" id="575540"/>
    <lineage>
        <taxon>Bacteria</taxon>
        <taxon>Pseudomonadati</taxon>
        <taxon>Planctomycetota</taxon>
        <taxon>Planctomycetia</taxon>
        <taxon>Isosphaerales</taxon>
        <taxon>Isosphaeraceae</taxon>
        <taxon>Isosphaera</taxon>
    </lineage>
</organism>
<evidence type="ECO:0000313" key="3">
    <source>
        <dbReference type="EMBL" id="ADV63448.1"/>
    </source>
</evidence>
<keyword evidence="1" id="KW-1133">Transmembrane helix</keyword>
<keyword evidence="1" id="KW-0472">Membrane</keyword>
<gene>
    <name evidence="3" type="ordered locus">Isop_2883</name>
</gene>
<evidence type="ECO:0000313" key="4">
    <source>
        <dbReference type="Proteomes" id="UP000008631"/>
    </source>
</evidence>
<dbReference type="STRING" id="575540.Isop_2883"/>
<name>E8R1N0_ISOPI</name>
<feature type="signal peptide" evidence="2">
    <location>
        <begin position="1"/>
        <end position="27"/>
    </location>
</feature>
<reference evidence="3 4" key="2">
    <citation type="journal article" date="2011" name="Stand. Genomic Sci.">
        <title>Complete genome sequence of Isosphaera pallida type strain (IS1B).</title>
        <authorList>
            <consortium name="US DOE Joint Genome Institute (JGI-PGF)"/>
            <person name="Goker M."/>
            <person name="Cleland D."/>
            <person name="Saunders E."/>
            <person name="Lapidus A."/>
            <person name="Nolan M."/>
            <person name="Lucas S."/>
            <person name="Hammon N."/>
            <person name="Deshpande S."/>
            <person name="Cheng J.F."/>
            <person name="Tapia R."/>
            <person name="Han C."/>
            <person name="Goodwin L."/>
            <person name="Pitluck S."/>
            <person name="Liolios K."/>
            <person name="Pagani I."/>
            <person name="Ivanova N."/>
            <person name="Mavromatis K."/>
            <person name="Pati A."/>
            <person name="Chen A."/>
            <person name="Palaniappan K."/>
            <person name="Land M."/>
            <person name="Hauser L."/>
            <person name="Chang Y.J."/>
            <person name="Jeffries C.D."/>
            <person name="Detter J.C."/>
            <person name="Beck B."/>
            <person name="Woyke T."/>
            <person name="Bristow J."/>
            <person name="Eisen J.A."/>
            <person name="Markowitz V."/>
            <person name="Hugenholtz P."/>
            <person name="Kyrpides N.C."/>
            <person name="Klenk H.P."/>
        </authorList>
    </citation>
    <scope>NUCLEOTIDE SEQUENCE [LARGE SCALE GENOMIC DNA]</scope>
    <source>
        <strain evidence="4">ATCC 43644 / DSM 9630 / IS1B</strain>
    </source>
</reference>
<dbReference type="RefSeq" id="WP_013565736.1">
    <property type="nucleotide sequence ID" value="NC_014962.1"/>
</dbReference>
<dbReference type="HOGENOM" id="CLU_2538044_0_0_0"/>
<dbReference type="InParanoid" id="E8R1N0"/>
<protein>
    <submittedName>
        <fullName evidence="3">Uncharacterized protein</fullName>
    </submittedName>
</protein>
<feature type="transmembrane region" description="Helical" evidence="1">
    <location>
        <begin position="51"/>
        <end position="75"/>
    </location>
</feature>
<evidence type="ECO:0000256" key="1">
    <source>
        <dbReference type="SAM" id="Phobius"/>
    </source>
</evidence>
<proteinExistence type="predicted"/>
<evidence type="ECO:0000256" key="2">
    <source>
        <dbReference type="SAM" id="SignalP"/>
    </source>
</evidence>
<keyword evidence="1" id="KW-0812">Transmembrane</keyword>
<keyword evidence="4" id="KW-1185">Reference proteome</keyword>
<dbReference type="PROSITE" id="PS51257">
    <property type="entry name" value="PROKAR_LIPOPROTEIN"/>
    <property type="match status" value="1"/>
</dbReference>
<reference key="1">
    <citation type="submission" date="2010-11" db="EMBL/GenBank/DDBJ databases">
        <title>The complete sequence of chromosome of Isophaera pallida ATCC 43644.</title>
        <authorList>
            <consortium name="US DOE Joint Genome Institute (JGI-PGF)"/>
            <person name="Lucas S."/>
            <person name="Copeland A."/>
            <person name="Lapidus A."/>
            <person name="Bruce D."/>
            <person name="Goodwin L."/>
            <person name="Pitluck S."/>
            <person name="Kyrpides N."/>
            <person name="Mavromatis K."/>
            <person name="Pagani I."/>
            <person name="Ivanova N."/>
            <person name="Saunders E."/>
            <person name="Brettin T."/>
            <person name="Detter J.C."/>
            <person name="Han C."/>
            <person name="Tapia R."/>
            <person name="Land M."/>
            <person name="Hauser L."/>
            <person name="Markowitz V."/>
            <person name="Cheng J.-F."/>
            <person name="Hugenholtz P."/>
            <person name="Woyke T."/>
            <person name="Wu D."/>
            <person name="Eisen J.A."/>
        </authorList>
    </citation>
    <scope>NUCLEOTIDE SEQUENCE</scope>
    <source>
        <strain>ATCC 43644</strain>
    </source>
</reference>